<protein>
    <submittedName>
        <fullName evidence="2">Uncharacterized protein</fullName>
    </submittedName>
</protein>
<keyword evidence="3" id="KW-1185">Reference proteome</keyword>
<feature type="compositionally biased region" description="Basic residues" evidence="1">
    <location>
        <begin position="104"/>
        <end position="115"/>
    </location>
</feature>
<dbReference type="InterPro" id="IPR001412">
    <property type="entry name" value="aa-tRNA-synth_I_CS"/>
</dbReference>
<organism evidence="2 3">
    <name type="scientific">Eleusine coracana subsp. coracana</name>
    <dbReference type="NCBI Taxonomy" id="191504"/>
    <lineage>
        <taxon>Eukaryota</taxon>
        <taxon>Viridiplantae</taxon>
        <taxon>Streptophyta</taxon>
        <taxon>Embryophyta</taxon>
        <taxon>Tracheophyta</taxon>
        <taxon>Spermatophyta</taxon>
        <taxon>Magnoliopsida</taxon>
        <taxon>Liliopsida</taxon>
        <taxon>Poales</taxon>
        <taxon>Poaceae</taxon>
        <taxon>PACMAD clade</taxon>
        <taxon>Chloridoideae</taxon>
        <taxon>Cynodonteae</taxon>
        <taxon>Eleusininae</taxon>
        <taxon>Eleusine</taxon>
    </lineage>
</organism>
<dbReference type="EMBL" id="BQKI01000081">
    <property type="protein sequence ID" value="GJN28876.1"/>
    <property type="molecule type" value="Genomic_DNA"/>
</dbReference>
<proteinExistence type="predicted"/>
<gene>
    <name evidence="2" type="primary">gb17048</name>
    <name evidence="2" type="ORF">PR202_gb17048</name>
</gene>
<reference evidence="2" key="1">
    <citation type="journal article" date="2018" name="DNA Res.">
        <title>Multiple hybrid de novo genome assembly of finger millet, an orphan allotetraploid crop.</title>
        <authorList>
            <person name="Hatakeyama M."/>
            <person name="Aluri S."/>
            <person name="Balachadran M.T."/>
            <person name="Sivarajan S.R."/>
            <person name="Patrignani A."/>
            <person name="Gruter S."/>
            <person name="Poveda L."/>
            <person name="Shimizu-Inatsugi R."/>
            <person name="Baeten J."/>
            <person name="Francoijs K.J."/>
            <person name="Nataraja K.N."/>
            <person name="Reddy Y.A.N."/>
            <person name="Phadnis S."/>
            <person name="Ravikumar R.L."/>
            <person name="Schlapbach R."/>
            <person name="Sreeman S.M."/>
            <person name="Shimizu K.K."/>
        </authorList>
    </citation>
    <scope>NUCLEOTIDE SEQUENCE</scope>
</reference>
<accession>A0AAV5F3M7</accession>
<dbReference type="GO" id="GO:0004812">
    <property type="term" value="F:aminoacyl-tRNA ligase activity"/>
    <property type="evidence" value="ECO:0007669"/>
    <property type="project" value="InterPro"/>
</dbReference>
<feature type="region of interest" description="Disordered" evidence="1">
    <location>
        <begin position="90"/>
        <end position="126"/>
    </location>
</feature>
<evidence type="ECO:0000313" key="3">
    <source>
        <dbReference type="Proteomes" id="UP001054889"/>
    </source>
</evidence>
<sequence>MELAAAEKQMGCSCSPLGRMISRAVKGRHGRKGRARKEMLDYAMAYPPVQTCYVRPSARTITVTTNNNNQPVNAHAHTIPPEPMRTYAAVPGTATPPQAGAGNKPRKKKKKKKRVTFTPDAAGPMMMMPPNAPPPHAGHAPQHVAVSAASTGGGAIAGSVYHHGGGAAEPPPYTPAAPPPVHGGQGHSYGYGYGYGYNSRYAPSPLTRREAVGTPRRHEYFSSEYRWYYPTPVRESIYSFATDANHRLTNMFSEENPNACAIV</sequence>
<reference evidence="2" key="2">
    <citation type="submission" date="2021-12" db="EMBL/GenBank/DDBJ databases">
        <title>Resequencing data analysis of finger millet.</title>
        <authorList>
            <person name="Hatakeyama M."/>
            <person name="Aluri S."/>
            <person name="Balachadran M.T."/>
            <person name="Sivarajan S.R."/>
            <person name="Poveda L."/>
            <person name="Shimizu-Inatsugi R."/>
            <person name="Schlapbach R."/>
            <person name="Sreeman S.M."/>
            <person name="Shimizu K.K."/>
        </authorList>
    </citation>
    <scope>NUCLEOTIDE SEQUENCE</scope>
</reference>
<dbReference type="PROSITE" id="PS00178">
    <property type="entry name" value="AA_TRNA_LIGASE_I"/>
    <property type="match status" value="1"/>
</dbReference>
<dbReference type="AlphaFoldDB" id="A0AAV5F3M7"/>
<evidence type="ECO:0000256" key="1">
    <source>
        <dbReference type="SAM" id="MobiDB-lite"/>
    </source>
</evidence>
<dbReference type="GO" id="GO:0006418">
    <property type="term" value="P:tRNA aminoacylation for protein translation"/>
    <property type="evidence" value="ECO:0007669"/>
    <property type="project" value="InterPro"/>
</dbReference>
<comment type="caution">
    <text evidence="2">The sequence shown here is derived from an EMBL/GenBank/DDBJ whole genome shotgun (WGS) entry which is preliminary data.</text>
</comment>
<dbReference type="Proteomes" id="UP001054889">
    <property type="component" value="Unassembled WGS sequence"/>
</dbReference>
<name>A0AAV5F3M7_ELECO</name>
<dbReference type="GO" id="GO:0005524">
    <property type="term" value="F:ATP binding"/>
    <property type="evidence" value="ECO:0007669"/>
    <property type="project" value="InterPro"/>
</dbReference>
<evidence type="ECO:0000313" key="2">
    <source>
        <dbReference type="EMBL" id="GJN28876.1"/>
    </source>
</evidence>